<sequence>MSQEKEIKKEQEAVEDALNENEAVNEAATEENAEAQAEGSEDSSKEAEEESKEEGKKSLFGKKKNPLQDKLDDMTDKYKRQLAEFENFRNRTEKEKAQMFDAGAGNVLTKILPVVDNFERGLAAVPEDKKDDSLVQGFDMIYKQLIKTLEDMDVKPIEALGKEFDPNLHNAVMQVESEEYEEGIVAQELQKGYTYHDTVIRHSMVAVAK</sequence>
<dbReference type="STRING" id="1121131.SAMN02745229_02090"/>
<keyword evidence="6 10" id="KW-0143">Chaperone</keyword>
<feature type="compositionally biased region" description="Basic and acidic residues" evidence="13">
    <location>
        <begin position="1"/>
        <end position="12"/>
    </location>
</feature>
<dbReference type="GO" id="GO:0042803">
    <property type="term" value="F:protein homodimerization activity"/>
    <property type="evidence" value="ECO:0007669"/>
    <property type="project" value="InterPro"/>
</dbReference>
<dbReference type="GeneID" id="89508123"/>
<gene>
    <name evidence="10" type="primary">grpE</name>
    <name evidence="14" type="ORF">SAMN02745229_02090</name>
</gene>
<dbReference type="GO" id="GO:0051087">
    <property type="term" value="F:protein-folding chaperone binding"/>
    <property type="evidence" value="ECO:0007669"/>
    <property type="project" value="InterPro"/>
</dbReference>
<evidence type="ECO:0000256" key="4">
    <source>
        <dbReference type="ARBA" id="ARBA00022490"/>
    </source>
</evidence>
<dbReference type="InterPro" id="IPR000740">
    <property type="entry name" value="GrpE"/>
</dbReference>
<evidence type="ECO:0000256" key="13">
    <source>
        <dbReference type="SAM" id="MobiDB-lite"/>
    </source>
</evidence>
<keyword evidence="5 10" id="KW-0346">Stress response</keyword>
<comment type="subunit">
    <text evidence="3 10">Homodimer.</text>
</comment>
<evidence type="ECO:0000256" key="5">
    <source>
        <dbReference type="ARBA" id="ARBA00023016"/>
    </source>
</evidence>
<evidence type="ECO:0000313" key="15">
    <source>
        <dbReference type="Proteomes" id="UP000184278"/>
    </source>
</evidence>
<evidence type="ECO:0000256" key="1">
    <source>
        <dbReference type="ARBA" id="ARBA00004496"/>
    </source>
</evidence>
<dbReference type="SUPFAM" id="SSF51064">
    <property type="entry name" value="Head domain of nucleotide exchange factor GrpE"/>
    <property type="match status" value="1"/>
</dbReference>
<dbReference type="HAMAP" id="MF_01151">
    <property type="entry name" value="GrpE"/>
    <property type="match status" value="1"/>
</dbReference>
<dbReference type="RefSeq" id="WP_073387538.1">
    <property type="nucleotide sequence ID" value="NZ_FQXK01000016.1"/>
</dbReference>
<dbReference type="GO" id="GO:0051082">
    <property type="term" value="F:unfolded protein binding"/>
    <property type="evidence" value="ECO:0007669"/>
    <property type="project" value="TreeGrafter"/>
</dbReference>
<keyword evidence="4 10" id="KW-0963">Cytoplasm</keyword>
<dbReference type="InterPro" id="IPR009012">
    <property type="entry name" value="GrpE_head"/>
</dbReference>
<comment type="function">
    <text evidence="7 10 11">Participates actively in the response to hyperosmotic and heat shock by preventing the aggregation of stress-denatured proteins, in association with DnaK and GrpE. It is the nucleotide exchange factor for DnaK and may function as a thermosensor. Unfolded proteins bind initially to DnaJ; upon interaction with the DnaJ-bound protein, DnaK hydrolyzes its bound ATP, resulting in the formation of a stable complex. GrpE releases ADP from DnaK; ATP binding to DnaK triggers the release of the substrate protein, thus completing the reaction cycle. Several rounds of ATP-dependent interactions between DnaJ, DnaK and GrpE are required for fully efficient folding.</text>
</comment>
<comment type="similarity">
    <text evidence="2 10 12">Belongs to the GrpE family.</text>
</comment>
<dbReference type="Gene3D" id="3.90.20.20">
    <property type="match status" value="1"/>
</dbReference>
<dbReference type="Pfam" id="PF01025">
    <property type="entry name" value="GrpE"/>
    <property type="match status" value="1"/>
</dbReference>
<dbReference type="PANTHER" id="PTHR21237:SF23">
    <property type="entry name" value="GRPE PROTEIN HOMOLOG, MITOCHONDRIAL"/>
    <property type="match status" value="1"/>
</dbReference>
<accession>A0A1M5Z9D3</accession>
<dbReference type="GO" id="GO:0000774">
    <property type="term" value="F:adenyl-nucleotide exchange factor activity"/>
    <property type="evidence" value="ECO:0007669"/>
    <property type="project" value="InterPro"/>
</dbReference>
<evidence type="ECO:0000313" key="14">
    <source>
        <dbReference type="EMBL" id="SHI20792.1"/>
    </source>
</evidence>
<evidence type="ECO:0000256" key="11">
    <source>
        <dbReference type="RuleBase" id="RU000639"/>
    </source>
</evidence>
<dbReference type="PRINTS" id="PR00773">
    <property type="entry name" value="GRPEPROTEIN"/>
</dbReference>
<dbReference type="FunFam" id="2.30.22.10:FF:000001">
    <property type="entry name" value="Protein GrpE"/>
    <property type="match status" value="1"/>
</dbReference>
<evidence type="ECO:0000256" key="10">
    <source>
        <dbReference type="HAMAP-Rule" id="MF_01151"/>
    </source>
</evidence>
<name>A0A1M5Z9D3_BUTFI</name>
<evidence type="ECO:0000256" key="9">
    <source>
        <dbReference type="ARBA" id="ARBA00076414"/>
    </source>
</evidence>
<feature type="region of interest" description="Disordered" evidence="13">
    <location>
        <begin position="1"/>
        <end position="73"/>
    </location>
</feature>
<organism evidence="14 15">
    <name type="scientific">Butyrivibrio fibrisolvens DSM 3071</name>
    <dbReference type="NCBI Taxonomy" id="1121131"/>
    <lineage>
        <taxon>Bacteria</taxon>
        <taxon>Bacillati</taxon>
        <taxon>Bacillota</taxon>
        <taxon>Clostridia</taxon>
        <taxon>Lachnospirales</taxon>
        <taxon>Lachnospiraceae</taxon>
        <taxon>Butyrivibrio</taxon>
    </lineage>
</organism>
<dbReference type="PANTHER" id="PTHR21237">
    <property type="entry name" value="GRPE PROTEIN"/>
    <property type="match status" value="1"/>
</dbReference>
<reference evidence="15" key="1">
    <citation type="submission" date="2016-11" db="EMBL/GenBank/DDBJ databases">
        <authorList>
            <person name="Varghese N."/>
            <person name="Submissions S."/>
        </authorList>
    </citation>
    <scope>NUCLEOTIDE SEQUENCE [LARGE SCALE GENOMIC DNA]</scope>
    <source>
        <strain evidence="15">DSM 3071</strain>
    </source>
</reference>
<dbReference type="AlphaFoldDB" id="A0A1M5Z9D3"/>
<dbReference type="Gene3D" id="2.30.22.10">
    <property type="entry name" value="Head domain of nucleotide exchange factor GrpE"/>
    <property type="match status" value="1"/>
</dbReference>
<dbReference type="OrthoDB" id="9812586at2"/>
<comment type="subcellular location">
    <subcellularLocation>
        <location evidence="1 10">Cytoplasm</location>
    </subcellularLocation>
</comment>
<protein>
    <recommendedName>
        <fullName evidence="8 10">Protein GrpE</fullName>
    </recommendedName>
    <alternativeName>
        <fullName evidence="9 10">HSP-70 cofactor</fullName>
    </alternativeName>
</protein>
<dbReference type="Proteomes" id="UP000184278">
    <property type="component" value="Unassembled WGS sequence"/>
</dbReference>
<evidence type="ECO:0000256" key="3">
    <source>
        <dbReference type="ARBA" id="ARBA00011738"/>
    </source>
</evidence>
<dbReference type="CDD" id="cd00446">
    <property type="entry name" value="GrpE"/>
    <property type="match status" value="1"/>
</dbReference>
<keyword evidence="15" id="KW-1185">Reference proteome</keyword>
<evidence type="ECO:0000256" key="7">
    <source>
        <dbReference type="ARBA" id="ARBA00053401"/>
    </source>
</evidence>
<dbReference type="InterPro" id="IPR013805">
    <property type="entry name" value="GrpE_CC"/>
</dbReference>
<dbReference type="SUPFAM" id="SSF58014">
    <property type="entry name" value="Coiled-coil domain of nucleotide exchange factor GrpE"/>
    <property type="match status" value="1"/>
</dbReference>
<evidence type="ECO:0000256" key="2">
    <source>
        <dbReference type="ARBA" id="ARBA00009054"/>
    </source>
</evidence>
<proteinExistence type="inferred from homology"/>
<evidence type="ECO:0000256" key="12">
    <source>
        <dbReference type="RuleBase" id="RU004478"/>
    </source>
</evidence>
<dbReference type="NCBIfam" id="NF010738">
    <property type="entry name" value="PRK14140.1"/>
    <property type="match status" value="1"/>
</dbReference>
<dbReference type="GO" id="GO:0005737">
    <property type="term" value="C:cytoplasm"/>
    <property type="evidence" value="ECO:0007669"/>
    <property type="project" value="UniProtKB-SubCell"/>
</dbReference>
<dbReference type="EMBL" id="FQXK01000016">
    <property type="protein sequence ID" value="SHI20792.1"/>
    <property type="molecule type" value="Genomic_DNA"/>
</dbReference>
<evidence type="ECO:0000256" key="6">
    <source>
        <dbReference type="ARBA" id="ARBA00023186"/>
    </source>
</evidence>
<dbReference type="PROSITE" id="PS01071">
    <property type="entry name" value="GRPE"/>
    <property type="match status" value="1"/>
</dbReference>
<dbReference type="GO" id="GO:0006457">
    <property type="term" value="P:protein folding"/>
    <property type="evidence" value="ECO:0007669"/>
    <property type="project" value="InterPro"/>
</dbReference>
<evidence type="ECO:0000256" key="8">
    <source>
        <dbReference type="ARBA" id="ARBA00072274"/>
    </source>
</evidence>